<gene>
    <name evidence="2" type="ORF">KI387_009203</name>
</gene>
<dbReference type="InterPro" id="IPR006886">
    <property type="entry name" value="RNA_pol_III_Rpc5"/>
</dbReference>
<feature type="region of interest" description="Disordered" evidence="1">
    <location>
        <begin position="1"/>
        <end position="75"/>
    </location>
</feature>
<evidence type="ECO:0000313" key="2">
    <source>
        <dbReference type="EMBL" id="KAH9304799.1"/>
    </source>
</evidence>
<feature type="non-terminal residue" evidence="2">
    <location>
        <position position="1"/>
    </location>
</feature>
<dbReference type="Pfam" id="PF04801">
    <property type="entry name" value="RPC5"/>
    <property type="match status" value="2"/>
</dbReference>
<sequence length="563" mass="63202">MNDTGKEESKDGISPFEGPYGSSFDLFKQPKVEADGPSKASAKPKFQPKARPKSLALKSSSTKVKKEKKSKDDVPELAKALKQEVTDQNLNVKDGDTAMEDVAEKVEEEFGFEVKDVDMDVKLEMPCEVKVKVKDADMDVKLEKPAAVKDDEGTLPAFSEPGEDKVVREIDVYFTPCIDRHTKLYLMQYPLRPYWRPYGLKERCKEVRAKPKQSRLEVDLVMDTEEETYDHDAMEHLKITKQLHLSPIHSIVQLRPLINYVNKGDEHKKKTIADEENETEPEEAKLELFPLKVQLKKETEWQEKLRLESYAYFKKRDEAEPWIPLEAHSFDSPVTDRIRQKIVAVNNFQIPFSMNKSDYVNTLVQGRTSAGSNEAKAKGDNNDGFSRSMDSIKPNMNDAVQGTKSEKVIKHGQVAGRGAENGDMSDRTMSEETRAALPGALREILFNRVCKLSQIVQSLQNLAKEKLLASRLNSKAVAAAAAASKGASAPEHELKRVIDQVATNMNGVYFLSSLGNKELDPFRNVVIGLICTKGTDRAIHKVEITEACKKALGNEVPKTVYNK</sequence>
<dbReference type="OMA" id="RPPWRPY"/>
<name>A0AA38CWU7_TAXCH</name>
<evidence type="ECO:0000313" key="3">
    <source>
        <dbReference type="Proteomes" id="UP000824469"/>
    </source>
</evidence>
<reference evidence="2 3" key="1">
    <citation type="journal article" date="2021" name="Nat. Plants">
        <title>The Taxus genome provides insights into paclitaxel biosynthesis.</title>
        <authorList>
            <person name="Xiong X."/>
            <person name="Gou J."/>
            <person name="Liao Q."/>
            <person name="Li Y."/>
            <person name="Zhou Q."/>
            <person name="Bi G."/>
            <person name="Li C."/>
            <person name="Du R."/>
            <person name="Wang X."/>
            <person name="Sun T."/>
            <person name="Guo L."/>
            <person name="Liang H."/>
            <person name="Lu P."/>
            <person name="Wu Y."/>
            <person name="Zhang Z."/>
            <person name="Ro D.K."/>
            <person name="Shang Y."/>
            <person name="Huang S."/>
            <person name="Yan J."/>
        </authorList>
    </citation>
    <scope>NUCLEOTIDE SEQUENCE [LARGE SCALE GENOMIC DNA]</scope>
    <source>
        <strain evidence="2">Ta-2019</strain>
    </source>
</reference>
<proteinExistence type="predicted"/>
<keyword evidence="3" id="KW-1185">Reference proteome</keyword>
<dbReference type="PANTHER" id="PTHR12069">
    <property type="entry name" value="DNA-DIRECTED RNA POLYMERASES III 80 KDA POLYPEPTIDE RNA POLYMERASE III SUBUNIT 5"/>
    <property type="match status" value="1"/>
</dbReference>
<comment type="caution">
    <text evidence="2">The sequence shown here is derived from an EMBL/GenBank/DDBJ whole genome shotgun (WGS) entry which is preliminary data.</text>
</comment>
<dbReference type="AlphaFoldDB" id="A0AA38CWU7"/>
<feature type="region of interest" description="Disordered" evidence="1">
    <location>
        <begin position="370"/>
        <end position="389"/>
    </location>
</feature>
<dbReference type="EMBL" id="JAHRHJ020000008">
    <property type="protein sequence ID" value="KAH9304799.1"/>
    <property type="molecule type" value="Genomic_DNA"/>
</dbReference>
<accession>A0AA38CWU7</accession>
<dbReference type="GO" id="GO:0005666">
    <property type="term" value="C:RNA polymerase III complex"/>
    <property type="evidence" value="ECO:0007669"/>
    <property type="project" value="TreeGrafter"/>
</dbReference>
<evidence type="ECO:0000256" key="1">
    <source>
        <dbReference type="SAM" id="MobiDB-lite"/>
    </source>
</evidence>
<evidence type="ECO:0008006" key="4">
    <source>
        <dbReference type="Google" id="ProtNLM"/>
    </source>
</evidence>
<dbReference type="GO" id="GO:0042797">
    <property type="term" value="P:tRNA transcription by RNA polymerase III"/>
    <property type="evidence" value="ECO:0007669"/>
    <property type="project" value="TreeGrafter"/>
</dbReference>
<organism evidence="2 3">
    <name type="scientific">Taxus chinensis</name>
    <name type="common">Chinese yew</name>
    <name type="synonym">Taxus wallichiana var. chinensis</name>
    <dbReference type="NCBI Taxonomy" id="29808"/>
    <lineage>
        <taxon>Eukaryota</taxon>
        <taxon>Viridiplantae</taxon>
        <taxon>Streptophyta</taxon>
        <taxon>Embryophyta</taxon>
        <taxon>Tracheophyta</taxon>
        <taxon>Spermatophyta</taxon>
        <taxon>Pinopsida</taxon>
        <taxon>Pinidae</taxon>
        <taxon>Conifers II</taxon>
        <taxon>Cupressales</taxon>
        <taxon>Taxaceae</taxon>
        <taxon>Taxus</taxon>
    </lineage>
</organism>
<feature type="compositionally biased region" description="Basic and acidic residues" evidence="1">
    <location>
        <begin position="1"/>
        <end position="11"/>
    </location>
</feature>
<dbReference type="PANTHER" id="PTHR12069:SF0">
    <property type="entry name" value="DNA-DIRECTED RNA POLYMERASE III SUBUNIT RPC5"/>
    <property type="match status" value="1"/>
</dbReference>
<dbReference type="Proteomes" id="UP000824469">
    <property type="component" value="Unassembled WGS sequence"/>
</dbReference>
<protein>
    <recommendedName>
        <fullName evidence="4">DNA-directed RNA polymerase III subunit RPC5</fullName>
    </recommendedName>
</protein>